<dbReference type="Gene3D" id="3.40.50.720">
    <property type="entry name" value="NAD(P)-binding Rossmann-like Domain"/>
    <property type="match status" value="1"/>
</dbReference>
<evidence type="ECO:0008006" key="3">
    <source>
        <dbReference type="Google" id="ProtNLM"/>
    </source>
</evidence>
<evidence type="ECO:0000313" key="1">
    <source>
        <dbReference type="EMBL" id="KAF1953523.1"/>
    </source>
</evidence>
<proteinExistence type="predicted"/>
<gene>
    <name evidence="1" type="ORF">CC80DRAFT_494432</name>
</gene>
<dbReference type="InterPro" id="IPR036291">
    <property type="entry name" value="NAD(P)-bd_dom_sf"/>
</dbReference>
<dbReference type="EMBL" id="ML977003">
    <property type="protein sequence ID" value="KAF1953523.1"/>
    <property type="molecule type" value="Genomic_DNA"/>
</dbReference>
<keyword evidence="2" id="KW-1185">Reference proteome</keyword>
<accession>A0A6A5TKY7</accession>
<sequence>MPQLTWFVTGRSSGFGKSLAAALIARREQVIITVRNVDNIAHLQSEAVLPLQLDIC</sequence>
<name>A0A6A5TKY7_9PLEO</name>
<dbReference type="OrthoDB" id="1274115at2759"/>
<dbReference type="Proteomes" id="UP000800035">
    <property type="component" value="Unassembled WGS sequence"/>
</dbReference>
<dbReference type="SUPFAM" id="SSF51735">
    <property type="entry name" value="NAD(P)-binding Rossmann-fold domains"/>
    <property type="match status" value="1"/>
</dbReference>
<dbReference type="AlphaFoldDB" id="A0A6A5TKY7"/>
<evidence type="ECO:0000313" key="2">
    <source>
        <dbReference type="Proteomes" id="UP000800035"/>
    </source>
</evidence>
<organism evidence="1 2">
    <name type="scientific">Byssothecium circinans</name>
    <dbReference type="NCBI Taxonomy" id="147558"/>
    <lineage>
        <taxon>Eukaryota</taxon>
        <taxon>Fungi</taxon>
        <taxon>Dikarya</taxon>
        <taxon>Ascomycota</taxon>
        <taxon>Pezizomycotina</taxon>
        <taxon>Dothideomycetes</taxon>
        <taxon>Pleosporomycetidae</taxon>
        <taxon>Pleosporales</taxon>
        <taxon>Massarineae</taxon>
        <taxon>Massarinaceae</taxon>
        <taxon>Byssothecium</taxon>
    </lineage>
</organism>
<reference evidence="1" key="1">
    <citation type="journal article" date="2020" name="Stud. Mycol.">
        <title>101 Dothideomycetes genomes: a test case for predicting lifestyles and emergence of pathogens.</title>
        <authorList>
            <person name="Haridas S."/>
            <person name="Albert R."/>
            <person name="Binder M."/>
            <person name="Bloem J."/>
            <person name="Labutti K."/>
            <person name="Salamov A."/>
            <person name="Andreopoulos B."/>
            <person name="Baker S."/>
            <person name="Barry K."/>
            <person name="Bills G."/>
            <person name="Bluhm B."/>
            <person name="Cannon C."/>
            <person name="Castanera R."/>
            <person name="Culley D."/>
            <person name="Daum C."/>
            <person name="Ezra D."/>
            <person name="Gonzalez J."/>
            <person name="Henrissat B."/>
            <person name="Kuo A."/>
            <person name="Liang C."/>
            <person name="Lipzen A."/>
            <person name="Lutzoni F."/>
            <person name="Magnuson J."/>
            <person name="Mondo S."/>
            <person name="Nolan M."/>
            <person name="Ohm R."/>
            <person name="Pangilinan J."/>
            <person name="Park H.-J."/>
            <person name="Ramirez L."/>
            <person name="Alfaro M."/>
            <person name="Sun H."/>
            <person name="Tritt A."/>
            <person name="Yoshinaga Y."/>
            <person name="Zwiers L.-H."/>
            <person name="Turgeon B."/>
            <person name="Goodwin S."/>
            <person name="Spatafora J."/>
            <person name="Crous P."/>
            <person name="Grigoriev I."/>
        </authorList>
    </citation>
    <scope>NUCLEOTIDE SEQUENCE</scope>
    <source>
        <strain evidence="1">CBS 675.92</strain>
    </source>
</reference>
<protein>
    <recommendedName>
        <fullName evidence="3">NAD(P)-binding protein</fullName>
    </recommendedName>
</protein>